<dbReference type="InterPro" id="IPR036291">
    <property type="entry name" value="NAD(P)-bd_dom_sf"/>
</dbReference>
<dbReference type="PANTHER" id="PTHR24322:SF736">
    <property type="entry name" value="RETINOL DEHYDROGENASE 10"/>
    <property type="match status" value="1"/>
</dbReference>
<comment type="similarity">
    <text evidence="1">Belongs to the short-chain dehydrogenases/reductases (SDR) family.</text>
</comment>
<evidence type="ECO:0000256" key="2">
    <source>
        <dbReference type="ARBA" id="ARBA00023002"/>
    </source>
</evidence>
<proteinExistence type="inferred from homology"/>
<name>A0A9C6SM06_BOMTE</name>
<dbReference type="AlphaFoldDB" id="A0A9C6SM06"/>
<keyword evidence="3" id="KW-1133">Transmembrane helix</keyword>
<reference evidence="5" key="1">
    <citation type="submission" date="2025-08" db="UniProtKB">
        <authorList>
            <consortium name="RefSeq"/>
        </authorList>
    </citation>
    <scope>IDENTIFICATION</scope>
</reference>
<feature type="transmembrane region" description="Helical" evidence="3">
    <location>
        <begin position="66"/>
        <end position="87"/>
    </location>
</feature>
<dbReference type="PRINTS" id="PR00081">
    <property type="entry name" value="GDHRDH"/>
</dbReference>
<dbReference type="GeneID" id="100647225"/>
<dbReference type="Proteomes" id="UP000835206">
    <property type="component" value="Chromosome 9"/>
</dbReference>
<keyword evidence="2" id="KW-0560">Oxidoreductase</keyword>
<gene>
    <name evidence="5" type="primary">LOC100647225</name>
</gene>
<keyword evidence="4" id="KW-1185">Reference proteome</keyword>
<dbReference type="SUPFAM" id="SSF51735">
    <property type="entry name" value="NAD(P)-binding Rossmann-fold domains"/>
    <property type="match status" value="1"/>
</dbReference>
<evidence type="ECO:0000256" key="3">
    <source>
        <dbReference type="SAM" id="Phobius"/>
    </source>
</evidence>
<evidence type="ECO:0000313" key="4">
    <source>
        <dbReference type="Proteomes" id="UP000835206"/>
    </source>
</evidence>
<keyword evidence="3" id="KW-0812">Transmembrane</keyword>
<dbReference type="RefSeq" id="XP_048264682.1">
    <property type="nucleotide sequence ID" value="XM_048408725.1"/>
</dbReference>
<dbReference type="Pfam" id="PF00106">
    <property type="entry name" value="adh_short"/>
    <property type="match status" value="1"/>
</dbReference>
<sequence length="354" mass="39587">MCKLSKPNNKAIIQQETLNGDLSIILQSSTSEIIEHNKANRTIVMHPIKDEMAIAGSRIPYSSFTIWLFLSIEFVISTLLSIFLRILKIFKCMLPEPPRDLTGDVVLVAGATSSLGRSLAAEFVKSGCSVICVDNDRELIEETASGLKQQHLTIDEAKPRHRENDSSRCSSTISAYECDFSNKDAIKRTAQKVKDDIGKINTLVTCIGNSSEDVFDMTSKTLMTHFWTVLAFLPMILDQRRAYIIGVTPIASNNDAYHGSKAAVMSFMECMCQELSHHNNDLTFLAFSPIRECSTLKESEERVAKNIVKAVQTNQYNMSVSWISKSLYHISCMIYNGITLLTGWTHIHGCDYHA</sequence>
<dbReference type="OrthoDB" id="6251714at2759"/>
<dbReference type="GO" id="GO:0016616">
    <property type="term" value="F:oxidoreductase activity, acting on the CH-OH group of donors, NAD or NADP as acceptor"/>
    <property type="evidence" value="ECO:0007669"/>
    <property type="project" value="TreeGrafter"/>
</dbReference>
<evidence type="ECO:0000256" key="1">
    <source>
        <dbReference type="ARBA" id="ARBA00006484"/>
    </source>
</evidence>
<evidence type="ECO:0000313" key="5">
    <source>
        <dbReference type="RefSeq" id="XP_048264682.1"/>
    </source>
</evidence>
<dbReference type="InterPro" id="IPR002347">
    <property type="entry name" value="SDR_fam"/>
</dbReference>
<keyword evidence="3" id="KW-0472">Membrane</keyword>
<dbReference type="PANTHER" id="PTHR24322">
    <property type="entry name" value="PKSB"/>
    <property type="match status" value="1"/>
</dbReference>
<organism evidence="4 5">
    <name type="scientific">Bombus terrestris</name>
    <name type="common">Buff-tailed bumblebee</name>
    <name type="synonym">Apis terrestris</name>
    <dbReference type="NCBI Taxonomy" id="30195"/>
    <lineage>
        <taxon>Eukaryota</taxon>
        <taxon>Metazoa</taxon>
        <taxon>Ecdysozoa</taxon>
        <taxon>Arthropoda</taxon>
        <taxon>Hexapoda</taxon>
        <taxon>Insecta</taxon>
        <taxon>Pterygota</taxon>
        <taxon>Neoptera</taxon>
        <taxon>Endopterygota</taxon>
        <taxon>Hymenoptera</taxon>
        <taxon>Apocrita</taxon>
        <taxon>Aculeata</taxon>
        <taxon>Apoidea</taxon>
        <taxon>Anthophila</taxon>
        <taxon>Apidae</taxon>
        <taxon>Bombus</taxon>
        <taxon>Bombus</taxon>
    </lineage>
</organism>
<accession>A0A9C6SM06</accession>
<dbReference type="GO" id="GO:0005811">
    <property type="term" value="C:lipid droplet"/>
    <property type="evidence" value="ECO:0007669"/>
    <property type="project" value="TreeGrafter"/>
</dbReference>
<dbReference type="Gene3D" id="3.40.50.720">
    <property type="entry name" value="NAD(P)-binding Rossmann-like Domain"/>
    <property type="match status" value="1"/>
</dbReference>
<protein>
    <submittedName>
        <fullName evidence="5">Short-chain dehydrogenase/reductase family 16C member 6 isoform X1</fullName>
    </submittedName>
</protein>